<reference evidence="3" key="1">
    <citation type="submission" date="2022-01" db="EMBL/GenBank/DDBJ databases">
        <title>Whole genome-based taxonomy of the Shewanellaceae.</title>
        <authorList>
            <person name="Martin-Rodriguez A.J."/>
        </authorList>
    </citation>
    <scope>NUCLEOTIDE SEQUENCE</scope>
    <source>
        <strain evidence="3">KCTC 23973</strain>
    </source>
</reference>
<dbReference type="InterPro" id="IPR025411">
    <property type="entry name" value="DUF4136"/>
</dbReference>
<dbReference type="Proteomes" id="UP001139293">
    <property type="component" value="Unassembled WGS sequence"/>
</dbReference>
<dbReference type="EMBL" id="JAKILB010000006">
    <property type="protein sequence ID" value="MCL1139068.1"/>
    <property type="molecule type" value="Genomic_DNA"/>
</dbReference>
<accession>A0A9X2CDE3</accession>
<evidence type="ECO:0000313" key="3">
    <source>
        <dbReference type="EMBL" id="MCL1139068.1"/>
    </source>
</evidence>
<feature type="chain" id="PRO_5040787961" evidence="1">
    <location>
        <begin position="24"/>
        <end position="190"/>
    </location>
</feature>
<evidence type="ECO:0000256" key="1">
    <source>
        <dbReference type="SAM" id="SignalP"/>
    </source>
</evidence>
<proteinExistence type="predicted"/>
<feature type="signal peptide" evidence="1">
    <location>
        <begin position="1"/>
        <end position="23"/>
    </location>
</feature>
<dbReference type="Pfam" id="PF13590">
    <property type="entry name" value="DUF4136"/>
    <property type="match status" value="1"/>
</dbReference>
<evidence type="ECO:0000259" key="2">
    <source>
        <dbReference type="Pfam" id="PF13590"/>
    </source>
</evidence>
<sequence length="190" mass="20792">MINKTFWVAMVSLILLTACSSTGSDQQEMAATRTTMVISGDLSSLNSGSTAFAWHPTMFAVHANDEVDEAVVIQHMQSALTQVMQNKGYHLASLNEKPSILVGYGLALESEMSDKEILKKAGLVAGLSTEGVDDKYEKGSVLVALFNPTSPMPVWRVLAQGFTELDKTPEQREQRFEQLLSSMLKPVPVR</sequence>
<keyword evidence="1" id="KW-0732">Signal</keyword>
<organism evidence="3 4">
    <name type="scientific">Shewanella pneumatophori</name>
    <dbReference type="NCBI Taxonomy" id="314092"/>
    <lineage>
        <taxon>Bacteria</taxon>
        <taxon>Pseudomonadati</taxon>
        <taxon>Pseudomonadota</taxon>
        <taxon>Gammaproteobacteria</taxon>
        <taxon>Alteromonadales</taxon>
        <taxon>Shewanellaceae</taxon>
        <taxon>Shewanella</taxon>
    </lineage>
</organism>
<protein>
    <submittedName>
        <fullName evidence="3">DUF4136 domain-containing protein</fullName>
    </submittedName>
</protein>
<name>A0A9X2CDE3_9GAMM</name>
<dbReference type="RefSeq" id="WP_248950239.1">
    <property type="nucleotide sequence ID" value="NZ_JAKILB010000006.1"/>
</dbReference>
<evidence type="ECO:0000313" key="4">
    <source>
        <dbReference type="Proteomes" id="UP001139293"/>
    </source>
</evidence>
<dbReference type="AlphaFoldDB" id="A0A9X2CDE3"/>
<comment type="caution">
    <text evidence="3">The sequence shown here is derived from an EMBL/GenBank/DDBJ whole genome shotgun (WGS) entry which is preliminary data.</text>
</comment>
<keyword evidence="4" id="KW-1185">Reference proteome</keyword>
<dbReference type="PROSITE" id="PS51257">
    <property type="entry name" value="PROKAR_LIPOPROTEIN"/>
    <property type="match status" value="1"/>
</dbReference>
<feature type="domain" description="DUF4136" evidence="2">
    <location>
        <begin position="50"/>
        <end position="186"/>
    </location>
</feature>
<gene>
    <name evidence="3" type="ORF">L2740_10990</name>
</gene>